<evidence type="ECO:0000313" key="4">
    <source>
        <dbReference type="EMBL" id="KAG1776652.1"/>
    </source>
</evidence>
<dbReference type="Proteomes" id="UP000714275">
    <property type="component" value="Unassembled WGS sequence"/>
</dbReference>
<comment type="caution">
    <text evidence="4">The sequence shown here is derived from an EMBL/GenBank/DDBJ whole genome shotgun (WGS) entry which is preliminary data.</text>
</comment>
<dbReference type="Pfam" id="PF01670">
    <property type="entry name" value="Glyco_hydro_12"/>
    <property type="match status" value="1"/>
</dbReference>
<accession>A0A9P6ZUX6</accession>
<dbReference type="SUPFAM" id="SSF49899">
    <property type="entry name" value="Concanavalin A-like lectins/glucanases"/>
    <property type="match status" value="1"/>
</dbReference>
<dbReference type="PANTHER" id="PTHR34002">
    <property type="entry name" value="BLR1656 PROTEIN"/>
    <property type="match status" value="1"/>
</dbReference>
<keyword evidence="2" id="KW-0119">Carbohydrate metabolism</keyword>
<keyword evidence="5" id="KW-1185">Reference proteome</keyword>
<name>A0A9P6ZUX6_9AGAM</name>
<keyword evidence="2 4" id="KW-0378">Hydrolase</keyword>
<reference evidence="4" key="1">
    <citation type="journal article" date="2020" name="New Phytol.">
        <title>Comparative genomics reveals dynamic genome evolution in host specialist ectomycorrhizal fungi.</title>
        <authorList>
            <person name="Lofgren L.A."/>
            <person name="Nguyen N.H."/>
            <person name="Vilgalys R."/>
            <person name="Ruytinx J."/>
            <person name="Liao H.L."/>
            <person name="Branco S."/>
            <person name="Kuo A."/>
            <person name="LaButti K."/>
            <person name="Lipzen A."/>
            <person name="Andreopoulos W."/>
            <person name="Pangilinan J."/>
            <person name="Riley R."/>
            <person name="Hundley H."/>
            <person name="Na H."/>
            <person name="Barry K."/>
            <person name="Grigoriev I.V."/>
            <person name="Stajich J.E."/>
            <person name="Kennedy P.G."/>
        </authorList>
    </citation>
    <scope>NUCLEOTIDE SEQUENCE</scope>
    <source>
        <strain evidence="4">DOB743</strain>
    </source>
</reference>
<keyword evidence="2" id="KW-0326">Glycosidase</keyword>
<gene>
    <name evidence="4" type="ORF">EV702DRAFT_1198022</name>
</gene>
<dbReference type="InterPro" id="IPR002594">
    <property type="entry name" value="GH12"/>
</dbReference>
<dbReference type="PANTHER" id="PTHR34002:SF9">
    <property type="entry name" value="XYLOGLUCAN-SPECIFIC ENDO-BETA-1,4-GLUCANASE A"/>
    <property type="match status" value="1"/>
</dbReference>
<feature type="signal peptide" evidence="3">
    <location>
        <begin position="1"/>
        <end position="16"/>
    </location>
</feature>
<dbReference type="InterPro" id="IPR013320">
    <property type="entry name" value="ConA-like_dom_sf"/>
</dbReference>
<dbReference type="GO" id="GO:0000272">
    <property type="term" value="P:polysaccharide catabolic process"/>
    <property type="evidence" value="ECO:0007669"/>
    <property type="project" value="UniProtKB-KW"/>
</dbReference>
<organism evidence="4 5">
    <name type="scientific">Suillus placidus</name>
    <dbReference type="NCBI Taxonomy" id="48579"/>
    <lineage>
        <taxon>Eukaryota</taxon>
        <taxon>Fungi</taxon>
        <taxon>Dikarya</taxon>
        <taxon>Basidiomycota</taxon>
        <taxon>Agaricomycotina</taxon>
        <taxon>Agaricomycetes</taxon>
        <taxon>Agaricomycetidae</taxon>
        <taxon>Boletales</taxon>
        <taxon>Suillineae</taxon>
        <taxon>Suillaceae</taxon>
        <taxon>Suillus</taxon>
    </lineage>
</organism>
<dbReference type="Gene3D" id="2.60.120.180">
    <property type="match status" value="1"/>
</dbReference>
<protein>
    <submittedName>
        <fullName evidence="4">Glycoside hydrolase family 12 protein</fullName>
    </submittedName>
</protein>
<feature type="chain" id="PRO_5040307547" evidence="3">
    <location>
        <begin position="17"/>
        <end position="254"/>
    </location>
</feature>
<keyword evidence="2" id="KW-0624">Polysaccharide degradation</keyword>
<dbReference type="InterPro" id="IPR013319">
    <property type="entry name" value="GH11/12"/>
</dbReference>
<dbReference type="AlphaFoldDB" id="A0A9P6ZUX6"/>
<evidence type="ECO:0000256" key="3">
    <source>
        <dbReference type="SAM" id="SignalP"/>
    </source>
</evidence>
<dbReference type="GO" id="GO:0008810">
    <property type="term" value="F:cellulase activity"/>
    <property type="evidence" value="ECO:0007669"/>
    <property type="project" value="InterPro"/>
</dbReference>
<proteinExistence type="inferred from homology"/>
<sequence length="254" mass="27750">MFFLPFLLLLVPLVSSTSRRSTRRMHNVHARSVDTTLITGQWDTVNAGQYSLFNDLWNEKNATWGIQSSQITSFSGSTIAWTSTYTWVGAPSQVKSFANIQLNTGINQQLSAISSIPTTWQWSLSPNGPIVADVAYDLFTSYSAGGSNVNEIMIWLANVNSGPISAEYNAQGQAVPIVTNISLEGYTWDLYSGSNRVNQVYSFLLTSGTIESFSGDVYSFLSYLIDNQGMSSSQYLTCAQAGTEVISGTAQFTT</sequence>
<dbReference type="EMBL" id="JABBWD010000025">
    <property type="protein sequence ID" value="KAG1776652.1"/>
    <property type="molecule type" value="Genomic_DNA"/>
</dbReference>
<evidence type="ECO:0000256" key="1">
    <source>
        <dbReference type="ARBA" id="ARBA00005519"/>
    </source>
</evidence>
<keyword evidence="3" id="KW-0732">Signal</keyword>
<dbReference type="OrthoDB" id="95118at2759"/>
<evidence type="ECO:0000256" key="2">
    <source>
        <dbReference type="RuleBase" id="RU361163"/>
    </source>
</evidence>
<evidence type="ECO:0000313" key="5">
    <source>
        <dbReference type="Proteomes" id="UP000714275"/>
    </source>
</evidence>
<comment type="similarity">
    <text evidence="1 2">Belongs to the glycosyl hydrolase 12 (cellulase H) family.</text>
</comment>